<dbReference type="Proteomes" id="UP000054282">
    <property type="component" value="Unassembled WGS sequence"/>
</dbReference>
<organism evidence="1 2">
    <name type="scientific">Plasmodium falciparum (isolate Dd2)</name>
    <dbReference type="NCBI Taxonomy" id="57267"/>
    <lineage>
        <taxon>Eukaryota</taxon>
        <taxon>Sar</taxon>
        <taxon>Alveolata</taxon>
        <taxon>Apicomplexa</taxon>
        <taxon>Aconoidasida</taxon>
        <taxon>Haemosporida</taxon>
        <taxon>Plasmodiidae</taxon>
        <taxon>Plasmodium</taxon>
        <taxon>Plasmodium (Laverania)</taxon>
    </lineage>
</organism>
<dbReference type="KEGG" id="pfd:PFDG_05264"/>
<accession>A0A0L7MA62</accession>
<dbReference type="EMBL" id="GG703011">
    <property type="protein sequence ID" value="KOB89711.1"/>
    <property type="molecule type" value="Genomic_DNA"/>
</dbReference>
<reference evidence="2" key="1">
    <citation type="submission" date="2006-09" db="EMBL/GenBank/DDBJ databases">
        <title>Annotation of Plasmodium falciparum Dd2.</title>
        <authorList>
            <consortium name="The Broad Institute Genome Sequencing Platform"/>
            <person name="Volkman S.K."/>
            <person name="Neafsey D.E."/>
            <person name="Dash A.P."/>
            <person name="Chitnis C.E."/>
            <person name="Hartl D.L."/>
            <person name="Young S.K."/>
            <person name="Zeng Q."/>
            <person name="Koehrsen M."/>
            <person name="Alvarado L."/>
            <person name="Berlin A."/>
            <person name="Borenstein D."/>
            <person name="Chapman S.B."/>
            <person name="Chen Z."/>
            <person name="Engels R."/>
            <person name="Freedman E."/>
            <person name="Gellesch M."/>
            <person name="Goldberg J."/>
            <person name="Griggs A."/>
            <person name="Gujja S."/>
            <person name="Heilman E.R."/>
            <person name="Heiman D.I."/>
            <person name="Howarth C."/>
            <person name="Jen D."/>
            <person name="Larson L."/>
            <person name="Mehta T."/>
            <person name="Neiman D."/>
            <person name="Park D."/>
            <person name="Pearson M."/>
            <person name="Roberts A."/>
            <person name="Saif S."/>
            <person name="Shea T."/>
            <person name="Shenoy N."/>
            <person name="Sisk P."/>
            <person name="Stolte C."/>
            <person name="Sykes S."/>
            <person name="Walk T."/>
            <person name="White J."/>
            <person name="Yandava C."/>
            <person name="Haas B."/>
            <person name="Henn M.R."/>
            <person name="Nusbaum C."/>
            <person name="Birren B."/>
        </authorList>
    </citation>
    <scope>NUCLEOTIDE SEQUENCE [LARGE SCALE GENOMIC DNA]</scope>
</reference>
<evidence type="ECO:0000313" key="1">
    <source>
        <dbReference type="EMBL" id="KOB89711.1"/>
    </source>
</evidence>
<dbReference type="AlphaFoldDB" id="A0A0L7MA62"/>
<sequence length="51" mass="5423">MKLTSVRVGGRCITYTCIKTTVEEVVEAADGIAEATKTQETSETTAELTAD</sequence>
<reference evidence="2" key="2">
    <citation type="submission" date="2006-09" db="EMBL/GenBank/DDBJ databases">
        <title>The genome sequence of Plasmodium falciparum Dd2.</title>
        <authorList>
            <consortium name="The Broad Institute Genome Sequencing Platform"/>
            <person name="Birren B."/>
            <person name="Lander E."/>
            <person name="Galagan J."/>
            <person name="Nusbaum C."/>
            <person name="Devon K."/>
            <person name="Henn M."/>
            <person name="Jaffe D."/>
            <person name="Butler J."/>
            <person name="Alvarez P."/>
            <person name="Gnerre S."/>
            <person name="Grabherr M."/>
            <person name="Kleber M."/>
            <person name="Mauceli E."/>
            <person name="Brockman W."/>
            <person name="MacCallum I.A."/>
            <person name="Rounsley S."/>
            <person name="Young S."/>
            <person name="LaButti K."/>
            <person name="Pushparaj V."/>
            <person name="DeCaprio D."/>
            <person name="Crawford M."/>
            <person name="Koehrsen M."/>
            <person name="Engels R."/>
            <person name="Montgomery P."/>
            <person name="Pearson M."/>
            <person name="Howarth C."/>
            <person name="Larson L."/>
            <person name="Luoma S."/>
            <person name="White J."/>
            <person name="Kodira C."/>
            <person name="Zeng Q."/>
            <person name="O'Leary S."/>
            <person name="Yandava C."/>
            <person name="Alvarado L."/>
            <person name="Wirth D."/>
            <person name="Volkman S."/>
            <person name="Hartl D."/>
        </authorList>
    </citation>
    <scope>NUCLEOTIDE SEQUENCE [LARGE SCALE GENOMIC DNA]</scope>
</reference>
<name>A0A0L7MA62_PLAF4</name>
<evidence type="ECO:0000313" key="2">
    <source>
        <dbReference type="Proteomes" id="UP000054282"/>
    </source>
</evidence>
<protein>
    <submittedName>
        <fullName evidence="1">Uncharacterized protein</fullName>
    </submittedName>
</protein>
<proteinExistence type="predicted"/>
<gene>
    <name evidence="1" type="ORF">PFDG_05264</name>
</gene>